<comment type="caution">
    <text evidence="1">The sequence shown here is derived from an EMBL/GenBank/DDBJ whole genome shotgun (WGS) entry which is preliminary data.</text>
</comment>
<reference evidence="1" key="1">
    <citation type="journal article" date="2015" name="Nature">
        <title>Complex archaea that bridge the gap between prokaryotes and eukaryotes.</title>
        <authorList>
            <person name="Spang A."/>
            <person name="Saw J.H."/>
            <person name="Jorgensen S.L."/>
            <person name="Zaremba-Niedzwiedzka K."/>
            <person name="Martijn J."/>
            <person name="Lind A.E."/>
            <person name="van Eijk R."/>
            <person name="Schleper C."/>
            <person name="Guy L."/>
            <person name="Ettema T.J."/>
        </authorList>
    </citation>
    <scope>NUCLEOTIDE SEQUENCE</scope>
</reference>
<organism evidence="1">
    <name type="scientific">marine sediment metagenome</name>
    <dbReference type="NCBI Taxonomy" id="412755"/>
    <lineage>
        <taxon>unclassified sequences</taxon>
        <taxon>metagenomes</taxon>
        <taxon>ecological metagenomes</taxon>
    </lineage>
</organism>
<proteinExistence type="predicted"/>
<dbReference type="EMBL" id="LAZR01001843">
    <property type="protein sequence ID" value="KKN38240.1"/>
    <property type="molecule type" value="Genomic_DNA"/>
</dbReference>
<sequence>MGKKTGIYYGQNKDAKRFLSAFLSFKVFEISKMKVLDYKFIAGVPKTLLKSIKYLHWEYIGNRKNSLGGGFKEGEKIPEWFITKIRTPSGLHEILIYTPKGSKFPRYTAKIINF</sequence>
<name>A0A0F9Q2R7_9ZZZZ</name>
<protein>
    <submittedName>
        <fullName evidence="1">Uncharacterized protein</fullName>
    </submittedName>
</protein>
<gene>
    <name evidence="1" type="ORF">LCGC14_0755480</name>
</gene>
<evidence type="ECO:0000313" key="1">
    <source>
        <dbReference type="EMBL" id="KKN38240.1"/>
    </source>
</evidence>
<accession>A0A0F9Q2R7</accession>
<dbReference type="AlphaFoldDB" id="A0A0F9Q2R7"/>